<sequence length="143" mass="14238">MLGGLGAFIASEVGGAVRRNVTIYSLYGLAGLLLFGALGFALGALHTALAAHYGSVSASLIIAGALLVLALIAFGVAAYLKGRPRPSRPLATAALVGAPIAAKMMGSRMAWRMGLAGAVVALGAVLGRQIFKATGGSGEDEEA</sequence>
<feature type="transmembrane region" description="Helical" evidence="1">
    <location>
        <begin position="21"/>
        <end position="45"/>
    </location>
</feature>
<dbReference type="Proteomes" id="UP000255207">
    <property type="component" value="Unassembled WGS sequence"/>
</dbReference>
<organism evidence="2 3">
    <name type="scientific">Bosea caraganae</name>
    <dbReference type="NCBI Taxonomy" id="2763117"/>
    <lineage>
        <taxon>Bacteria</taxon>
        <taxon>Pseudomonadati</taxon>
        <taxon>Pseudomonadota</taxon>
        <taxon>Alphaproteobacteria</taxon>
        <taxon>Hyphomicrobiales</taxon>
        <taxon>Boseaceae</taxon>
        <taxon>Bosea</taxon>
    </lineage>
</organism>
<dbReference type="RefSeq" id="WP_114828733.1">
    <property type="nucleotide sequence ID" value="NZ_QQTO01000001.1"/>
</dbReference>
<keyword evidence="1" id="KW-1133">Transmembrane helix</keyword>
<comment type="caution">
    <text evidence="2">The sequence shown here is derived from an EMBL/GenBank/DDBJ whole genome shotgun (WGS) entry which is preliminary data.</text>
</comment>
<evidence type="ECO:0000313" key="2">
    <source>
        <dbReference type="EMBL" id="RDJ26851.1"/>
    </source>
</evidence>
<proteinExistence type="predicted"/>
<keyword evidence="3" id="KW-1185">Reference proteome</keyword>
<evidence type="ECO:0000313" key="3">
    <source>
        <dbReference type="Proteomes" id="UP000255207"/>
    </source>
</evidence>
<gene>
    <name evidence="2" type="ORF">DWE98_08360</name>
</gene>
<keyword evidence="1" id="KW-0472">Membrane</keyword>
<protein>
    <submittedName>
        <fullName evidence="2">Uncharacterized protein</fullName>
    </submittedName>
</protein>
<accession>A0A370L8Y2</accession>
<feature type="transmembrane region" description="Helical" evidence="1">
    <location>
        <begin position="57"/>
        <end position="80"/>
    </location>
</feature>
<dbReference type="AlphaFoldDB" id="A0A370L8Y2"/>
<name>A0A370L8Y2_9HYPH</name>
<evidence type="ECO:0000256" key="1">
    <source>
        <dbReference type="SAM" id="Phobius"/>
    </source>
</evidence>
<keyword evidence="1" id="KW-0812">Transmembrane</keyword>
<feature type="transmembrane region" description="Helical" evidence="1">
    <location>
        <begin position="113"/>
        <end position="131"/>
    </location>
</feature>
<reference evidence="3" key="1">
    <citation type="submission" date="2018-07" db="EMBL/GenBank/DDBJ databases">
        <authorList>
            <person name="Safronova V.I."/>
            <person name="Chirak E.R."/>
            <person name="Sazanova A.L."/>
        </authorList>
    </citation>
    <scope>NUCLEOTIDE SEQUENCE [LARGE SCALE GENOMIC DNA]</scope>
    <source>
        <strain evidence="3">RCAM04685</strain>
    </source>
</reference>
<dbReference type="EMBL" id="QQTP01000003">
    <property type="protein sequence ID" value="RDJ26851.1"/>
    <property type="molecule type" value="Genomic_DNA"/>
</dbReference>